<dbReference type="Proteomes" id="UP000824927">
    <property type="component" value="Unassembled WGS sequence"/>
</dbReference>
<dbReference type="RefSeq" id="WP_221554407.1">
    <property type="nucleotide sequence ID" value="NZ_JAHVKP010000001.1"/>
</dbReference>
<feature type="region of interest" description="Disordered" evidence="1">
    <location>
        <begin position="58"/>
        <end position="110"/>
    </location>
</feature>
<feature type="transmembrane region" description="Helical" evidence="2">
    <location>
        <begin position="23"/>
        <end position="45"/>
    </location>
</feature>
<name>A0A9Q3XBV0_9SPHN</name>
<evidence type="ECO:0000313" key="3">
    <source>
        <dbReference type="EMBL" id="MBY6216819.1"/>
    </source>
</evidence>
<feature type="compositionally biased region" description="Acidic residues" evidence="1">
    <location>
        <begin position="99"/>
        <end position="110"/>
    </location>
</feature>
<evidence type="ECO:0000256" key="2">
    <source>
        <dbReference type="SAM" id="Phobius"/>
    </source>
</evidence>
<reference evidence="3" key="1">
    <citation type="submission" date="2021-06" db="EMBL/GenBank/DDBJ databases">
        <title>50 bacteria genomes isolated from Dapeng, Shenzhen, China.</title>
        <authorList>
            <person name="Zheng W."/>
            <person name="Yu S."/>
            <person name="Huang Y."/>
        </authorList>
    </citation>
    <scope>NUCLEOTIDE SEQUENCE</scope>
    <source>
        <strain evidence="3">DP4N28-2</strain>
    </source>
</reference>
<protein>
    <submittedName>
        <fullName evidence="3">Uncharacterized protein</fullName>
    </submittedName>
</protein>
<gene>
    <name evidence="3" type="ORF">KUV31_00515</name>
</gene>
<dbReference type="EMBL" id="JAHVKP010000001">
    <property type="protein sequence ID" value="MBY6216819.1"/>
    <property type="molecule type" value="Genomic_DNA"/>
</dbReference>
<evidence type="ECO:0000313" key="4">
    <source>
        <dbReference type="Proteomes" id="UP000824927"/>
    </source>
</evidence>
<keyword evidence="2" id="KW-0472">Membrane</keyword>
<proteinExistence type="predicted"/>
<dbReference type="AlphaFoldDB" id="A0A9Q3XBV0"/>
<evidence type="ECO:0000256" key="1">
    <source>
        <dbReference type="SAM" id="MobiDB-lite"/>
    </source>
</evidence>
<organism evidence="3 4">
    <name type="scientific">Qipengyuania aquimaris</name>
    <dbReference type="NCBI Taxonomy" id="255984"/>
    <lineage>
        <taxon>Bacteria</taxon>
        <taxon>Pseudomonadati</taxon>
        <taxon>Pseudomonadota</taxon>
        <taxon>Alphaproteobacteria</taxon>
        <taxon>Sphingomonadales</taxon>
        <taxon>Erythrobacteraceae</taxon>
        <taxon>Qipengyuania</taxon>
    </lineage>
</organism>
<accession>A0A9Q3XBV0</accession>
<keyword evidence="2" id="KW-1133">Transmembrane helix</keyword>
<comment type="caution">
    <text evidence="3">The sequence shown here is derived from an EMBL/GenBank/DDBJ whole genome shotgun (WGS) entry which is preliminary data.</text>
</comment>
<sequence>MYKEGDEVHVDEVEASGGSKEGVVRWVLAGGLILAILLMSIVWIIPALSEGDVEEEATVSGELQSMEEEGDGTDSIVGVPSETDLGNDEDAVAPFDDQTTTEDGIEVIEN</sequence>
<keyword evidence="2" id="KW-0812">Transmembrane</keyword>